<feature type="coiled-coil region" evidence="1">
    <location>
        <begin position="89"/>
        <end position="116"/>
    </location>
</feature>
<dbReference type="EMBL" id="JABDTM020014368">
    <property type="protein sequence ID" value="KAH0819514.1"/>
    <property type="molecule type" value="Genomic_DNA"/>
</dbReference>
<keyword evidence="3" id="KW-1185">Reference proteome</keyword>
<sequence length="257" mass="29862">MQPLPSEIFLSLVRSASKWSRISCESRCMRKEAPRRLELDGWIVPPLGYFLCLVPHLTHVISSPPEYCSPGVPHEGESRDSVFGWCWLLESLDDKRRKTEDDLKEIVEALDSIVREKTDLNKLKLEVESFYVFDADLVKTEQVLRQLRNRVESRSRHAKDLSSTLKDKYNKAQQLVPSDVAQELNQLELLTEAIASAMDEKDREFKKARTIRTDYLNDVEDVQSWIKDAELKVQDRSVEPQLLQEHLQQIQSEIGRR</sequence>
<proteinExistence type="predicted"/>
<comment type="caution">
    <text evidence="2">The sequence shown here is derived from an EMBL/GenBank/DDBJ whole genome shotgun (WGS) entry which is preliminary data.</text>
</comment>
<reference evidence="2" key="1">
    <citation type="journal article" date="2020" name="J Insects Food Feed">
        <title>The yellow mealworm (Tenebrio molitor) genome: a resource for the emerging insects as food and feed industry.</title>
        <authorList>
            <person name="Eriksson T."/>
            <person name="Andere A."/>
            <person name="Kelstrup H."/>
            <person name="Emery V."/>
            <person name="Picard C."/>
        </authorList>
    </citation>
    <scope>NUCLEOTIDE SEQUENCE</scope>
    <source>
        <strain evidence="2">Stoneville</strain>
        <tissue evidence="2">Whole head</tissue>
    </source>
</reference>
<protein>
    <submittedName>
        <fullName evidence="2">Uncharacterized protein</fullName>
    </submittedName>
</protein>
<accession>A0A8J6HRR5</accession>
<gene>
    <name evidence="2" type="ORF">GEV33_003277</name>
</gene>
<organism evidence="2 3">
    <name type="scientific">Tenebrio molitor</name>
    <name type="common">Yellow mealworm beetle</name>
    <dbReference type="NCBI Taxonomy" id="7067"/>
    <lineage>
        <taxon>Eukaryota</taxon>
        <taxon>Metazoa</taxon>
        <taxon>Ecdysozoa</taxon>
        <taxon>Arthropoda</taxon>
        <taxon>Hexapoda</taxon>
        <taxon>Insecta</taxon>
        <taxon>Pterygota</taxon>
        <taxon>Neoptera</taxon>
        <taxon>Endopterygota</taxon>
        <taxon>Coleoptera</taxon>
        <taxon>Polyphaga</taxon>
        <taxon>Cucujiformia</taxon>
        <taxon>Tenebrionidae</taxon>
        <taxon>Tenebrio</taxon>
    </lineage>
</organism>
<dbReference type="Proteomes" id="UP000719412">
    <property type="component" value="Unassembled WGS sequence"/>
</dbReference>
<reference evidence="2" key="2">
    <citation type="submission" date="2021-08" db="EMBL/GenBank/DDBJ databases">
        <authorList>
            <person name="Eriksson T."/>
        </authorList>
    </citation>
    <scope>NUCLEOTIDE SEQUENCE</scope>
    <source>
        <strain evidence="2">Stoneville</strain>
        <tissue evidence="2">Whole head</tissue>
    </source>
</reference>
<keyword evidence="1" id="KW-0175">Coiled coil</keyword>
<evidence type="ECO:0000256" key="1">
    <source>
        <dbReference type="SAM" id="Coils"/>
    </source>
</evidence>
<dbReference type="AlphaFoldDB" id="A0A8J6HRR5"/>
<evidence type="ECO:0000313" key="2">
    <source>
        <dbReference type="EMBL" id="KAH0819514.1"/>
    </source>
</evidence>
<evidence type="ECO:0000313" key="3">
    <source>
        <dbReference type="Proteomes" id="UP000719412"/>
    </source>
</evidence>
<name>A0A8J6HRR5_TENMO</name>